<protein>
    <recommendedName>
        <fullName evidence="1">NYN domain-containing protein</fullName>
    </recommendedName>
</protein>
<dbReference type="Pfam" id="PF01936">
    <property type="entry name" value="NYN"/>
    <property type="match status" value="1"/>
</dbReference>
<dbReference type="AlphaFoldDB" id="A0A0F9VWG9"/>
<comment type="caution">
    <text evidence="2">The sequence shown here is derived from an EMBL/GenBank/DDBJ whole genome shotgun (WGS) entry which is preliminary data.</text>
</comment>
<organism evidence="2">
    <name type="scientific">marine sediment metagenome</name>
    <dbReference type="NCBI Taxonomy" id="412755"/>
    <lineage>
        <taxon>unclassified sequences</taxon>
        <taxon>metagenomes</taxon>
        <taxon>ecological metagenomes</taxon>
    </lineage>
</organism>
<gene>
    <name evidence="2" type="ORF">LCGC14_0043880</name>
</gene>
<dbReference type="PANTHER" id="PTHR35458:SF2">
    <property type="entry name" value="SLR0755 PROTEIN"/>
    <property type="match status" value="1"/>
</dbReference>
<proteinExistence type="predicted"/>
<dbReference type="PANTHER" id="PTHR35458">
    <property type="entry name" value="SLR0755 PROTEIN"/>
    <property type="match status" value="1"/>
</dbReference>
<accession>A0A0F9VWG9</accession>
<sequence>MFYQNERIALIIDGVNLHGMARALGFEIDYHKLRKYFEAKGKLVRASYFTTTLENEEFSSLRGLIDWLSYNGYKVHEKQAREFTDSAGNRKIKGTMNVEMAVESYELARHIDHLILFTGDGEMRALIEAVQRRGVRVTVVSSLKTSPPMVSDDLRRQADSFVDFADLKEAVERPRRQ</sequence>
<evidence type="ECO:0000259" key="1">
    <source>
        <dbReference type="Pfam" id="PF01936"/>
    </source>
</evidence>
<evidence type="ECO:0000313" key="2">
    <source>
        <dbReference type="EMBL" id="KKO08450.1"/>
    </source>
</evidence>
<dbReference type="InterPro" id="IPR021139">
    <property type="entry name" value="NYN"/>
</dbReference>
<dbReference type="Gene3D" id="3.40.50.1010">
    <property type="entry name" value="5'-nuclease"/>
    <property type="match status" value="1"/>
</dbReference>
<reference evidence="2" key="1">
    <citation type="journal article" date="2015" name="Nature">
        <title>Complex archaea that bridge the gap between prokaryotes and eukaryotes.</title>
        <authorList>
            <person name="Spang A."/>
            <person name="Saw J.H."/>
            <person name="Jorgensen S.L."/>
            <person name="Zaremba-Niedzwiedzka K."/>
            <person name="Martijn J."/>
            <person name="Lind A.E."/>
            <person name="van Eijk R."/>
            <person name="Schleper C."/>
            <person name="Guy L."/>
            <person name="Ettema T.J."/>
        </authorList>
    </citation>
    <scope>NUCLEOTIDE SEQUENCE</scope>
</reference>
<dbReference type="GO" id="GO:0004540">
    <property type="term" value="F:RNA nuclease activity"/>
    <property type="evidence" value="ECO:0007669"/>
    <property type="project" value="InterPro"/>
</dbReference>
<dbReference type="CDD" id="cd10911">
    <property type="entry name" value="PIN_LabA"/>
    <property type="match status" value="1"/>
</dbReference>
<name>A0A0F9VWG9_9ZZZZ</name>
<dbReference type="EMBL" id="LAZR01000009">
    <property type="protein sequence ID" value="KKO08450.1"/>
    <property type="molecule type" value="Genomic_DNA"/>
</dbReference>
<feature type="domain" description="NYN" evidence="1">
    <location>
        <begin position="7"/>
        <end position="163"/>
    </location>
</feature>
<dbReference type="InterPro" id="IPR047140">
    <property type="entry name" value="LabA"/>
</dbReference>